<organism evidence="2 3">
    <name type="scientific">Marinobacter profundi</name>
    <dbReference type="NCBI Taxonomy" id="2666256"/>
    <lineage>
        <taxon>Bacteria</taxon>
        <taxon>Pseudomonadati</taxon>
        <taxon>Pseudomonadota</taxon>
        <taxon>Gammaproteobacteria</taxon>
        <taxon>Pseudomonadales</taxon>
        <taxon>Marinobacteraceae</taxon>
        <taxon>Marinobacter</taxon>
    </lineage>
</organism>
<dbReference type="EMBL" id="NTFH01000007">
    <property type="protein sequence ID" value="PHQ15099.1"/>
    <property type="molecule type" value="Genomic_DNA"/>
</dbReference>
<evidence type="ECO:0000313" key="3">
    <source>
        <dbReference type="Proteomes" id="UP000231409"/>
    </source>
</evidence>
<name>A0A2G1UKZ9_9GAMM</name>
<evidence type="ECO:0000256" key="1">
    <source>
        <dbReference type="SAM" id="SignalP"/>
    </source>
</evidence>
<keyword evidence="3" id="KW-1185">Reference proteome</keyword>
<dbReference type="GO" id="GO:0019867">
    <property type="term" value="C:outer membrane"/>
    <property type="evidence" value="ECO:0007669"/>
    <property type="project" value="InterPro"/>
</dbReference>
<dbReference type="Pfam" id="PF03922">
    <property type="entry name" value="OmpW"/>
    <property type="match status" value="1"/>
</dbReference>
<keyword evidence="1" id="KW-0732">Signal</keyword>
<feature type="chain" id="PRO_5013941517" evidence="1">
    <location>
        <begin position="23"/>
        <end position="231"/>
    </location>
</feature>
<dbReference type="Gene3D" id="2.40.160.20">
    <property type="match status" value="1"/>
</dbReference>
<reference evidence="2 3" key="1">
    <citation type="submission" date="2017-09" db="EMBL/GenBank/DDBJ databases">
        <title>The draft genome sequences of Marinobacter sp. PWS21.</title>
        <authorList>
            <person name="Cao J."/>
        </authorList>
    </citation>
    <scope>NUCLEOTIDE SEQUENCE [LARGE SCALE GENOMIC DNA]</scope>
    <source>
        <strain evidence="2 3">PWS21</strain>
    </source>
</reference>
<dbReference type="PANTHER" id="PTHR36920">
    <property type="match status" value="1"/>
</dbReference>
<dbReference type="InterPro" id="IPR011250">
    <property type="entry name" value="OMP/PagP_B-barrel"/>
</dbReference>
<gene>
    <name evidence="2" type="ORF">CLH61_08105</name>
</gene>
<accession>A0A2G1UKZ9</accession>
<dbReference type="InterPro" id="IPR005618">
    <property type="entry name" value="OMPW"/>
</dbReference>
<comment type="caution">
    <text evidence="2">The sequence shown here is derived from an EMBL/GenBank/DDBJ whole genome shotgun (WGS) entry which is preliminary data.</text>
</comment>
<proteinExistence type="predicted"/>
<dbReference type="GO" id="GO:0055085">
    <property type="term" value="P:transmembrane transport"/>
    <property type="evidence" value="ECO:0007669"/>
    <property type="project" value="TreeGrafter"/>
</dbReference>
<dbReference type="RefSeq" id="WP_099614227.1">
    <property type="nucleotide sequence ID" value="NZ_KZ319370.1"/>
</dbReference>
<dbReference type="AlphaFoldDB" id="A0A2G1UKZ9"/>
<dbReference type="SUPFAM" id="SSF56925">
    <property type="entry name" value="OMPA-like"/>
    <property type="match status" value="1"/>
</dbReference>
<sequence length="231" mass="24366">MSRMFKLSVLAAAVLAAPIAQAYEPGDFILRAGAVTVQPDASSSNVSVGGAELDGWQVDVEDDTQLGITATYMLTDFVGIGILGATPFKHDIEGDAAISGAGKLAETRHLPPSITFQFFPLAAGSKLQPYAGIGFNYTTFFEEKTTQTLTDAVGAASTDIELDDSFGIAVEAGVDYMLTENIGINAAVWWADIDTEATIGAYDAAGTKVATAKVDVDIDPWVYMVALSYKF</sequence>
<protein>
    <submittedName>
        <fullName evidence="2">Outer membrane protein OmpW</fullName>
    </submittedName>
</protein>
<dbReference type="Proteomes" id="UP000231409">
    <property type="component" value="Unassembled WGS sequence"/>
</dbReference>
<feature type="signal peptide" evidence="1">
    <location>
        <begin position="1"/>
        <end position="22"/>
    </location>
</feature>
<evidence type="ECO:0000313" key="2">
    <source>
        <dbReference type="EMBL" id="PHQ15099.1"/>
    </source>
</evidence>
<dbReference type="PANTHER" id="PTHR36920:SF1">
    <property type="entry name" value="OUTER MEMBRANE PROTEIN W"/>
    <property type="match status" value="1"/>
</dbReference>